<evidence type="ECO:0000313" key="2">
    <source>
        <dbReference type="EMBL" id="RIJ41460.1"/>
    </source>
</evidence>
<dbReference type="Pfam" id="PF00535">
    <property type="entry name" value="Glycos_transf_2"/>
    <property type="match status" value="1"/>
</dbReference>
<dbReference type="PANTHER" id="PTHR22916:SF3">
    <property type="entry name" value="UDP-GLCNAC:BETAGAL BETA-1,3-N-ACETYLGLUCOSAMINYLTRANSFERASE-LIKE PROTEIN 1"/>
    <property type="match status" value="1"/>
</dbReference>
<dbReference type="InterPro" id="IPR029044">
    <property type="entry name" value="Nucleotide-diphossugar_trans"/>
</dbReference>
<protein>
    <submittedName>
        <fullName evidence="2">Glycosyltransferase family 2 protein</fullName>
    </submittedName>
</protein>
<dbReference type="Gene3D" id="3.90.550.10">
    <property type="entry name" value="Spore Coat Polysaccharide Biosynthesis Protein SpsA, Chain A"/>
    <property type="match status" value="1"/>
</dbReference>
<feature type="domain" description="Glycosyltransferase 2-like" evidence="1">
    <location>
        <begin position="8"/>
        <end position="143"/>
    </location>
</feature>
<dbReference type="OrthoDB" id="9802649at2"/>
<evidence type="ECO:0000313" key="3">
    <source>
        <dbReference type="Proteomes" id="UP000266005"/>
    </source>
</evidence>
<dbReference type="AlphaFoldDB" id="A0A399SCL0"/>
<comment type="caution">
    <text evidence="2">The sequence shown here is derived from an EMBL/GenBank/DDBJ whole genome shotgun (WGS) entry which is preliminary data.</text>
</comment>
<keyword evidence="2" id="KW-0808">Transferase</keyword>
<sequence length="311" mass="35557">MANTPLITVVIATYNGARFLEAQLNSVYGQSYKNIEVIVCDDRSDDATHEVLQHYASVHGLKYYINQEKLGVVQNFAKGMKLASGMYLALCDQDDVWLPEKLQLSLAKMNDLEANAPAGTPALVYTDLQVVNEDLNCICPSYWQYMQLNPNYKQLNRVLVENVVTGCTALINRPLLDQAQPMPPEALMHDVWLTLVATCFGQTGYVNKPLVLYRQHGRNVVGAARENRAQKLVKLYRKMRQGKLRLLNDEIAQADSFYKKYLNQLSLEDRKILEAFISLKSRNFIYRKWLIFKYSFFGSTWTKVANVLLRA</sequence>
<dbReference type="SUPFAM" id="SSF53448">
    <property type="entry name" value="Nucleotide-diphospho-sugar transferases"/>
    <property type="match status" value="1"/>
</dbReference>
<dbReference type="InterPro" id="IPR001173">
    <property type="entry name" value="Glyco_trans_2-like"/>
</dbReference>
<dbReference type="RefSeq" id="WP_119431209.1">
    <property type="nucleotide sequence ID" value="NZ_QWGE01000002.1"/>
</dbReference>
<reference evidence="3" key="1">
    <citation type="submission" date="2018-08" db="EMBL/GenBank/DDBJ databases">
        <title>Mucilaginibacter sp. MYSH2.</title>
        <authorList>
            <person name="Seo T."/>
        </authorList>
    </citation>
    <scope>NUCLEOTIDE SEQUENCE [LARGE SCALE GENOMIC DNA]</scope>
    <source>
        <strain evidence="3">KIRAN</strain>
    </source>
</reference>
<evidence type="ECO:0000259" key="1">
    <source>
        <dbReference type="Pfam" id="PF00535"/>
    </source>
</evidence>
<dbReference type="Proteomes" id="UP000266005">
    <property type="component" value="Unassembled WGS sequence"/>
</dbReference>
<dbReference type="CDD" id="cd04196">
    <property type="entry name" value="GT_2_like_d"/>
    <property type="match status" value="1"/>
</dbReference>
<dbReference type="EMBL" id="QWGE01000002">
    <property type="protein sequence ID" value="RIJ41460.1"/>
    <property type="molecule type" value="Genomic_DNA"/>
</dbReference>
<proteinExistence type="predicted"/>
<keyword evidence="3" id="KW-1185">Reference proteome</keyword>
<organism evidence="2 3">
    <name type="scientific">Pontibacter oryzae</name>
    <dbReference type="NCBI Taxonomy" id="2304593"/>
    <lineage>
        <taxon>Bacteria</taxon>
        <taxon>Pseudomonadati</taxon>
        <taxon>Bacteroidota</taxon>
        <taxon>Cytophagia</taxon>
        <taxon>Cytophagales</taxon>
        <taxon>Hymenobacteraceae</taxon>
        <taxon>Pontibacter</taxon>
    </lineage>
</organism>
<accession>A0A399SCL0</accession>
<gene>
    <name evidence="2" type="ORF">D1627_05315</name>
</gene>
<dbReference type="PANTHER" id="PTHR22916">
    <property type="entry name" value="GLYCOSYLTRANSFERASE"/>
    <property type="match status" value="1"/>
</dbReference>
<dbReference type="GO" id="GO:0016758">
    <property type="term" value="F:hexosyltransferase activity"/>
    <property type="evidence" value="ECO:0007669"/>
    <property type="project" value="UniProtKB-ARBA"/>
</dbReference>
<name>A0A399SCL0_9BACT</name>